<dbReference type="Proteomes" id="UP000503540">
    <property type="component" value="Chromosome"/>
</dbReference>
<reference evidence="2 3" key="1">
    <citation type="journal article" date="2019" name="ACS Chem. Biol.">
        <title>Identification and Mobilization of a Cryptic Antibiotic Biosynthesis Gene Locus from a Human-Pathogenic Nocardia Isolate.</title>
        <authorList>
            <person name="Herisse M."/>
            <person name="Ishida K."/>
            <person name="Porter J.L."/>
            <person name="Howden B."/>
            <person name="Hertweck C."/>
            <person name="Stinear T.P."/>
            <person name="Pidot S.J."/>
        </authorList>
    </citation>
    <scope>NUCLEOTIDE SEQUENCE [LARGE SCALE GENOMIC DNA]</scope>
    <source>
        <strain evidence="2 3">AUSMDU00012717</strain>
    </source>
</reference>
<dbReference type="AlphaFoldDB" id="A0A6G9YHD0"/>
<dbReference type="KEGG" id="nah:F5544_23820"/>
<feature type="transmembrane region" description="Helical" evidence="1">
    <location>
        <begin position="6"/>
        <end position="23"/>
    </location>
</feature>
<organism evidence="2 3">
    <name type="scientific">Nocardia arthritidis</name>
    <dbReference type="NCBI Taxonomy" id="228602"/>
    <lineage>
        <taxon>Bacteria</taxon>
        <taxon>Bacillati</taxon>
        <taxon>Actinomycetota</taxon>
        <taxon>Actinomycetes</taxon>
        <taxon>Mycobacteriales</taxon>
        <taxon>Nocardiaceae</taxon>
        <taxon>Nocardia</taxon>
    </lineage>
</organism>
<proteinExistence type="predicted"/>
<evidence type="ECO:0000256" key="1">
    <source>
        <dbReference type="SAM" id="Phobius"/>
    </source>
</evidence>
<evidence type="ECO:0000313" key="2">
    <source>
        <dbReference type="EMBL" id="QIS12622.1"/>
    </source>
</evidence>
<keyword evidence="1" id="KW-1133">Transmembrane helix</keyword>
<keyword evidence="3" id="KW-1185">Reference proteome</keyword>
<name>A0A6G9YHD0_9NOCA</name>
<accession>A0A6G9YHD0</accession>
<keyword evidence="1" id="KW-0472">Membrane</keyword>
<sequence length="67" mass="7262">MHDLMMALVWFIDVLVIGVKILGGRMRVHPVLRFGLWLAVLTVLAAGFAVVAGLLVALQHWLVGLGS</sequence>
<gene>
    <name evidence="2" type="ORF">F5544_23820</name>
</gene>
<dbReference type="EMBL" id="CP046172">
    <property type="protein sequence ID" value="QIS12622.1"/>
    <property type="molecule type" value="Genomic_DNA"/>
</dbReference>
<protein>
    <submittedName>
        <fullName evidence="2">Uncharacterized protein</fullName>
    </submittedName>
</protein>
<evidence type="ECO:0000313" key="3">
    <source>
        <dbReference type="Proteomes" id="UP000503540"/>
    </source>
</evidence>
<keyword evidence="1" id="KW-0812">Transmembrane</keyword>
<dbReference type="RefSeq" id="WP_428847069.1">
    <property type="nucleotide sequence ID" value="NZ_CP046172.1"/>
</dbReference>
<feature type="transmembrane region" description="Helical" evidence="1">
    <location>
        <begin position="35"/>
        <end position="62"/>
    </location>
</feature>